<feature type="compositionally biased region" description="Basic and acidic residues" evidence="1">
    <location>
        <begin position="122"/>
        <end position="135"/>
    </location>
</feature>
<dbReference type="Proteomes" id="UP000489961">
    <property type="component" value="Unassembled WGS sequence"/>
</dbReference>
<dbReference type="SUPFAM" id="SSF53335">
    <property type="entry name" value="S-adenosyl-L-methionine-dependent methyltransferases"/>
    <property type="match status" value="1"/>
</dbReference>
<keyword evidence="3" id="KW-0489">Methyltransferase</keyword>
<name>A0A811GC56_9GAMM</name>
<dbReference type="PANTHER" id="PTHR13369">
    <property type="match status" value="1"/>
</dbReference>
<dbReference type="InterPro" id="IPR029063">
    <property type="entry name" value="SAM-dependent_MTases_sf"/>
</dbReference>
<dbReference type="Gene3D" id="3.40.50.150">
    <property type="entry name" value="Vaccinia Virus protein VP39"/>
    <property type="match status" value="1"/>
</dbReference>
<dbReference type="AlphaFoldDB" id="A0A811GC56"/>
<dbReference type="PANTHER" id="PTHR13369:SF3">
    <property type="entry name" value="METHYLTRANSFERASE DOMAIN-CONTAINING PROTEIN"/>
    <property type="match status" value="1"/>
</dbReference>
<evidence type="ECO:0000313" key="4">
    <source>
        <dbReference type="Proteomes" id="UP000489961"/>
    </source>
</evidence>
<evidence type="ECO:0000313" key="3">
    <source>
        <dbReference type="EMBL" id="CAB1209928.1"/>
    </source>
</evidence>
<dbReference type="GO" id="GO:0008168">
    <property type="term" value="F:methyltransferase activity"/>
    <property type="evidence" value="ECO:0007669"/>
    <property type="project" value="UniProtKB-KW"/>
</dbReference>
<feature type="region of interest" description="Disordered" evidence="1">
    <location>
        <begin position="114"/>
        <end position="135"/>
    </location>
</feature>
<dbReference type="GO" id="GO:0005737">
    <property type="term" value="C:cytoplasm"/>
    <property type="evidence" value="ECO:0007669"/>
    <property type="project" value="TreeGrafter"/>
</dbReference>
<keyword evidence="3" id="KW-0808">Transferase</keyword>
<sequence length="406" mass="46328">MSQLASAFPQEQQFLAAFQQAIETQSFDRMILSQYKGELEHLEKMTLRVISLQNQSVLSCLYRYQTQDVTKNYPLDEAVSLVQSLLAACKQANLFTLTEELQLKKNKKKAMLNKTQLKGSAKKSEEQQTHDRSKHRYVDQDSYFLQPLGITDAKAQIIPSMARKWKQINKFVEIFSGALEQINKQDHALRVVDFGSGKGYLTFALYDYLAKHGELPFVTGVELNSKMVEFCQQVASASDFKQLDFFQGDVRTYQPEHLDVMIALHACDVATDFAIHTGIRLNAQMIMCAPCCHKELRPQLKSPEVLKPMLQFGIHAGQQAEMLTDTIRALLLKAYGYETKVFEFVALEHTSKNKMILATKRKDDQAPDQQVLAQIQALKQMYGIEKHSLELLLNDQWDQQDIGCKC</sequence>
<reference evidence="3 4" key="1">
    <citation type="submission" date="2020-02" db="EMBL/GenBank/DDBJ databases">
        <authorList>
            <person name="Chaudhuri R."/>
        </authorList>
    </citation>
    <scope>NUCLEOTIDE SEQUENCE [LARGE SCALE GENOMIC DNA]</scope>
    <source>
        <strain evidence="3">SFB21</strain>
    </source>
</reference>
<dbReference type="CDD" id="cd02440">
    <property type="entry name" value="AdoMet_MTases"/>
    <property type="match status" value="1"/>
</dbReference>
<dbReference type="EMBL" id="CADDTS010000012">
    <property type="protein sequence ID" value="CAB1209928.1"/>
    <property type="molecule type" value="Genomic_DNA"/>
</dbReference>
<dbReference type="Pfam" id="PF13679">
    <property type="entry name" value="Methyltransf_32"/>
    <property type="match status" value="1"/>
</dbReference>
<gene>
    <name evidence="3" type="ORF">SFB21_0676</name>
</gene>
<feature type="domain" description="Methyltransferase" evidence="2">
    <location>
        <begin position="163"/>
        <end position="298"/>
    </location>
</feature>
<accession>A0A811GC56</accession>
<organism evidence="3 4">
    <name type="scientific">Acinetobacter bouvetii</name>
    <dbReference type="NCBI Taxonomy" id="202951"/>
    <lineage>
        <taxon>Bacteria</taxon>
        <taxon>Pseudomonadati</taxon>
        <taxon>Pseudomonadota</taxon>
        <taxon>Gammaproteobacteria</taxon>
        <taxon>Moraxellales</taxon>
        <taxon>Moraxellaceae</taxon>
        <taxon>Acinetobacter</taxon>
    </lineage>
</organism>
<dbReference type="InterPro" id="IPR025714">
    <property type="entry name" value="Methyltranfer_dom"/>
</dbReference>
<evidence type="ECO:0000259" key="2">
    <source>
        <dbReference type="Pfam" id="PF13679"/>
    </source>
</evidence>
<protein>
    <submittedName>
        <fullName evidence="3">Methyltransferase TRM13</fullName>
    </submittedName>
</protein>
<dbReference type="GO" id="GO:0032259">
    <property type="term" value="P:methylation"/>
    <property type="evidence" value="ECO:0007669"/>
    <property type="project" value="UniProtKB-KW"/>
</dbReference>
<comment type="caution">
    <text evidence="3">The sequence shown here is derived from an EMBL/GenBank/DDBJ whole genome shotgun (WGS) entry which is preliminary data.</text>
</comment>
<evidence type="ECO:0000256" key="1">
    <source>
        <dbReference type="SAM" id="MobiDB-lite"/>
    </source>
</evidence>
<dbReference type="RefSeq" id="WP_174558638.1">
    <property type="nucleotide sequence ID" value="NZ_CADDTS010000012.1"/>
</dbReference>
<proteinExistence type="predicted"/>